<dbReference type="PANTHER" id="PTHR23022:SF119">
    <property type="entry name" value="TC1-LIKE TRANSPOSASE DDE DOMAIN-CONTAINING PROTEIN"/>
    <property type="match status" value="1"/>
</dbReference>
<reference evidence="3 4" key="1">
    <citation type="journal article" date="2018" name="Nat. Ecol. Evol.">
        <title>Pezizomycetes genomes reveal the molecular basis of ectomycorrhizal truffle lifestyle.</title>
        <authorList>
            <person name="Murat C."/>
            <person name="Payen T."/>
            <person name="Noel B."/>
            <person name="Kuo A."/>
            <person name="Morin E."/>
            <person name="Chen J."/>
            <person name="Kohler A."/>
            <person name="Krizsan K."/>
            <person name="Balestrini R."/>
            <person name="Da Silva C."/>
            <person name="Montanini B."/>
            <person name="Hainaut M."/>
            <person name="Levati E."/>
            <person name="Barry K.W."/>
            <person name="Belfiori B."/>
            <person name="Cichocki N."/>
            <person name="Clum A."/>
            <person name="Dockter R.B."/>
            <person name="Fauchery L."/>
            <person name="Guy J."/>
            <person name="Iotti M."/>
            <person name="Le Tacon F."/>
            <person name="Lindquist E.A."/>
            <person name="Lipzen A."/>
            <person name="Malagnac F."/>
            <person name="Mello A."/>
            <person name="Molinier V."/>
            <person name="Miyauchi S."/>
            <person name="Poulain J."/>
            <person name="Riccioni C."/>
            <person name="Rubini A."/>
            <person name="Sitrit Y."/>
            <person name="Splivallo R."/>
            <person name="Traeger S."/>
            <person name="Wang M."/>
            <person name="Zifcakova L."/>
            <person name="Wipf D."/>
            <person name="Zambonelli A."/>
            <person name="Paolocci F."/>
            <person name="Nowrousian M."/>
            <person name="Ottonello S."/>
            <person name="Baldrian P."/>
            <person name="Spatafora J.W."/>
            <person name="Henrissat B."/>
            <person name="Nagy L.G."/>
            <person name="Aury J.M."/>
            <person name="Wincker P."/>
            <person name="Grigoriev I.V."/>
            <person name="Bonfante P."/>
            <person name="Martin F.M."/>
        </authorList>
    </citation>
    <scope>NUCLEOTIDE SEQUENCE [LARGE SCALE GENOMIC DNA]</scope>
    <source>
        <strain evidence="3 4">120613-1</strain>
    </source>
</reference>
<evidence type="ECO:0000259" key="2">
    <source>
        <dbReference type="Pfam" id="PF13358"/>
    </source>
</evidence>
<evidence type="ECO:0000256" key="1">
    <source>
        <dbReference type="SAM" id="Coils"/>
    </source>
</evidence>
<keyword evidence="1" id="KW-0175">Coiled coil</keyword>
<feature type="coiled-coil region" evidence="1">
    <location>
        <begin position="244"/>
        <end position="271"/>
    </location>
</feature>
<gene>
    <name evidence="3" type="ORF">L873DRAFT_1756779</name>
</gene>
<dbReference type="InterPro" id="IPR052338">
    <property type="entry name" value="Transposase_5"/>
</dbReference>
<dbReference type="Proteomes" id="UP000276215">
    <property type="component" value="Unassembled WGS sequence"/>
</dbReference>
<feature type="domain" description="Tc1-like transposase DDE" evidence="2">
    <location>
        <begin position="299"/>
        <end position="416"/>
    </location>
</feature>
<dbReference type="Pfam" id="PF13358">
    <property type="entry name" value="DDE_3"/>
    <property type="match status" value="1"/>
</dbReference>
<accession>A0A3N4KA61</accession>
<evidence type="ECO:0000313" key="3">
    <source>
        <dbReference type="EMBL" id="RPB06239.1"/>
    </source>
</evidence>
<organism evidence="3 4">
    <name type="scientific">Choiromyces venosus 120613-1</name>
    <dbReference type="NCBI Taxonomy" id="1336337"/>
    <lineage>
        <taxon>Eukaryota</taxon>
        <taxon>Fungi</taxon>
        <taxon>Dikarya</taxon>
        <taxon>Ascomycota</taxon>
        <taxon>Pezizomycotina</taxon>
        <taxon>Pezizomycetes</taxon>
        <taxon>Pezizales</taxon>
        <taxon>Tuberaceae</taxon>
        <taxon>Choiromyces</taxon>
    </lineage>
</organism>
<dbReference type="EMBL" id="ML120351">
    <property type="protein sequence ID" value="RPB06239.1"/>
    <property type="molecule type" value="Genomic_DNA"/>
</dbReference>
<dbReference type="InterPro" id="IPR038717">
    <property type="entry name" value="Tc1-like_DDE_dom"/>
</dbReference>
<protein>
    <recommendedName>
        <fullName evidence="2">Tc1-like transposase DDE domain-containing protein</fullName>
    </recommendedName>
</protein>
<proteinExistence type="predicted"/>
<dbReference type="AlphaFoldDB" id="A0A3N4KA61"/>
<dbReference type="InterPro" id="IPR036397">
    <property type="entry name" value="RNaseH_sf"/>
</dbReference>
<evidence type="ECO:0000313" key="4">
    <source>
        <dbReference type="Proteomes" id="UP000276215"/>
    </source>
</evidence>
<dbReference type="PANTHER" id="PTHR23022">
    <property type="entry name" value="TRANSPOSABLE ELEMENT-RELATED"/>
    <property type="match status" value="1"/>
</dbReference>
<dbReference type="GO" id="GO:0003676">
    <property type="term" value="F:nucleic acid binding"/>
    <property type="evidence" value="ECO:0007669"/>
    <property type="project" value="InterPro"/>
</dbReference>
<keyword evidence="4" id="KW-1185">Reference proteome</keyword>
<sequence length="468" mass="54483">MAPLRNTRGKEISPRCRAVIIAFRSLPTPISFKKIREATGVAISTAHDIWQHASANAQEARDVTYPLDLLNTPLLLSELIQSSNLDSDARSGRPALLSKEDKDRLIAFIKRDFDTRRMQMIDIQREAGFSHVSVTTLLRALKERKVGAYHEEFKPILTAENKKIRLEYCKEREYWLPARQWADYAFKDEMSIEVGACFGVNLVWREQGEQWHEDCVGTKKKKGVTVMCWGMIGWNWKGPFHIWAKETRVEKEEATRAVGEWNKEAGRKEDELNAVWRGTEEWRELKEVELAALRAARSLRAAAKERGEKITVPQSWQAKKFKIVQAQQKDTKGIDSWRYVTTLCRPLLWLTCRERLLLNPQFLLMEDNAPSHNSCFTNQERENEGIPKAKWPPNSPDLNPIEHIWRLMKWRILRRRGQERITTPSEMERVLWEEWDKITIEEINHEIVKLPDIMIKCVAANGGNKFQS</sequence>
<dbReference type="Gene3D" id="3.30.420.10">
    <property type="entry name" value="Ribonuclease H-like superfamily/Ribonuclease H"/>
    <property type="match status" value="1"/>
</dbReference>
<name>A0A3N4KA61_9PEZI</name>
<dbReference type="OrthoDB" id="4843387at2759"/>